<comment type="caution">
    <text evidence="1">The sequence shown here is derived from an EMBL/GenBank/DDBJ whole genome shotgun (WGS) entry which is preliminary data.</text>
</comment>
<keyword evidence="2" id="KW-1185">Reference proteome</keyword>
<name>A0A8S1LWS6_9CILI</name>
<gene>
    <name evidence="1" type="ORF">PSON_ATCC_30995.1.T0270153</name>
</gene>
<accession>A0A8S1LWS6</accession>
<reference evidence="1" key="1">
    <citation type="submission" date="2021-01" db="EMBL/GenBank/DDBJ databases">
        <authorList>
            <consortium name="Genoscope - CEA"/>
            <person name="William W."/>
        </authorList>
    </citation>
    <scope>NUCLEOTIDE SEQUENCE</scope>
</reference>
<proteinExistence type="predicted"/>
<dbReference type="Proteomes" id="UP000692954">
    <property type="component" value="Unassembled WGS sequence"/>
</dbReference>
<evidence type="ECO:0000313" key="1">
    <source>
        <dbReference type="EMBL" id="CAD8070752.1"/>
    </source>
</evidence>
<organism evidence="1 2">
    <name type="scientific">Paramecium sonneborni</name>
    <dbReference type="NCBI Taxonomy" id="65129"/>
    <lineage>
        <taxon>Eukaryota</taxon>
        <taxon>Sar</taxon>
        <taxon>Alveolata</taxon>
        <taxon>Ciliophora</taxon>
        <taxon>Intramacronucleata</taxon>
        <taxon>Oligohymenophorea</taxon>
        <taxon>Peniculida</taxon>
        <taxon>Parameciidae</taxon>
        <taxon>Paramecium</taxon>
    </lineage>
</organism>
<protein>
    <submittedName>
        <fullName evidence="1">Uncharacterized protein</fullName>
    </submittedName>
</protein>
<dbReference type="AlphaFoldDB" id="A0A8S1LWS6"/>
<dbReference type="EMBL" id="CAJJDN010000027">
    <property type="protein sequence ID" value="CAD8070752.1"/>
    <property type="molecule type" value="Genomic_DNA"/>
</dbReference>
<sequence>MINQHIKLLLLIFQTPLNTHFTYLKFHTQSSQLIL</sequence>
<evidence type="ECO:0000313" key="2">
    <source>
        <dbReference type="Proteomes" id="UP000692954"/>
    </source>
</evidence>